<feature type="chain" id="PRO_5011532737" evidence="1">
    <location>
        <begin position="28"/>
        <end position="245"/>
    </location>
</feature>
<gene>
    <name evidence="3" type="ORF">SAMN05216302_100697</name>
</gene>
<proteinExistence type="predicted"/>
<evidence type="ECO:0000259" key="2">
    <source>
        <dbReference type="Pfam" id="PF07589"/>
    </source>
</evidence>
<evidence type="ECO:0000313" key="3">
    <source>
        <dbReference type="EMBL" id="SFK43565.1"/>
    </source>
</evidence>
<dbReference type="RefSeq" id="WP_244531797.1">
    <property type="nucleotide sequence ID" value="NZ_FOSP01000006.1"/>
</dbReference>
<evidence type="ECO:0000256" key="1">
    <source>
        <dbReference type="SAM" id="SignalP"/>
    </source>
</evidence>
<dbReference type="NCBIfam" id="TIGR02595">
    <property type="entry name" value="PEP_CTERM"/>
    <property type="match status" value="1"/>
</dbReference>
<evidence type="ECO:0000313" key="4">
    <source>
        <dbReference type="Proteomes" id="UP000199533"/>
    </source>
</evidence>
<dbReference type="EMBL" id="FOSP01000006">
    <property type="protein sequence ID" value="SFK43565.1"/>
    <property type="molecule type" value="Genomic_DNA"/>
</dbReference>
<keyword evidence="4" id="KW-1185">Reference proteome</keyword>
<dbReference type="AlphaFoldDB" id="A0A1I3ZHN9"/>
<accession>A0A1I3ZHN9</accession>
<keyword evidence="1" id="KW-0732">Signal</keyword>
<dbReference type="Proteomes" id="UP000199533">
    <property type="component" value="Unassembled WGS sequence"/>
</dbReference>
<dbReference type="Pfam" id="PF07589">
    <property type="entry name" value="PEP-CTERM"/>
    <property type="match status" value="1"/>
</dbReference>
<protein>
    <submittedName>
        <fullName evidence="3">PEP-CTERM protein-sorting domain-containing protein/MYXO-CTERM domain-containing protein</fullName>
    </submittedName>
</protein>
<organism evidence="3 4">
    <name type="scientific">Nitrosomonas aestuarii</name>
    <dbReference type="NCBI Taxonomy" id="52441"/>
    <lineage>
        <taxon>Bacteria</taxon>
        <taxon>Pseudomonadati</taxon>
        <taxon>Pseudomonadota</taxon>
        <taxon>Betaproteobacteria</taxon>
        <taxon>Nitrosomonadales</taxon>
        <taxon>Nitrosomonadaceae</taxon>
        <taxon>Nitrosomonas</taxon>
    </lineage>
</organism>
<dbReference type="InterPro" id="IPR013424">
    <property type="entry name" value="Ice-binding_C"/>
</dbReference>
<sequence length="245" mass="25828">MKKFRNLSMSAVAMAISSLYVMPSAFAVPTLQLYAEGATYDTTTETWVSSSNSFKLWVLGDVGAKGSVFDVKLAAAVNSSETGSIALTSTTTTLLTDPSTPGAPTYNGLSADGARPVLGDGSLLPTHGIYGAGTRFEEWSIGDFTLTDSPIGDFNGASAFPTTFPDLGQINVYNVTITGYTNVHFDVYDHIVGGRDFRYINAPFSHDAQGGGDPTDPPVVIPEPTTLALLALGLLGFGAIRRQQK</sequence>
<name>A0A1I3ZHN9_9PROT</name>
<dbReference type="NCBIfam" id="NF038141">
    <property type="entry name" value="choice_anch_N"/>
    <property type="match status" value="1"/>
</dbReference>
<reference evidence="4" key="1">
    <citation type="submission" date="2016-10" db="EMBL/GenBank/DDBJ databases">
        <authorList>
            <person name="Varghese N."/>
            <person name="Submissions S."/>
        </authorList>
    </citation>
    <scope>NUCLEOTIDE SEQUENCE [LARGE SCALE GENOMIC DNA]</scope>
    <source>
        <strain evidence="4">Nm69</strain>
    </source>
</reference>
<feature type="signal peptide" evidence="1">
    <location>
        <begin position="1"/>
        <end position="27"/>
    </location>
</feature>
<feature type="domain" description="Ice-binding protein C-terminal" evidence="2">
    <location>
        <begin position="221"/>
        <end position="242"/>
    </location>
</feature>